<gene>
    <name evidence="2" type="ORF">Smic_61510</name>
</gene>
<dbReference type="AlphaFoldDB" id="A0A7J0D0R2"/>
<sequence length="190" mass="19428">MGGQAGKEVGGAVPGERGLGQLALGLEAGGDRAVLVGGDGGGDGLADGEERGAAGHFEERQALLLGGVDEGGRDVLVVDPDREAHPGDPGSGQPPHVPPHGLGVLGVQVGGGHEEQFAAVHVRDGVGELAGVGPAHRGVEPVRPRPHRELERRVLDERGERGGHGTGNPRCRGRVVGEAFRRPDRWSGGR</sequence>
<dbReference type="Proteomes" id="UP000498740">
    <property type="component" value="Unassembled WGS sequence"/>
</dbReference>
<feature type="compositionally biased region" description="Basic and acidic residues" evidence="1">
    <location>
        <begin position="48"/>
        <end position="58"/>
    </location>
</feature>
<protein>
    <submittedName>
        <fullName evidence="2">Uncharacterized protein</fullName>
    </submittedName>
</protein>
<organism evidence="2 3">
    <name type="scientific">Streptomyces microflavus</name>
    <name type="common">Streptomyces lipmanii</name>
    <dbReference type="NCBI Taxonomy" id="1919"/>
    <lineage>
        <taxon>Bacteria</taxon>
        <taxon>Bacillati</taxon>
        <taxon>Actinomycetota</taxon>
        <taxon>Actinomycetes</taxon>
        <taxon>Kitasatosporales</taxon>
        <taxon>Streptomycetaceae</taxon>
        <taxon>Streptomyces</taxon>
    </lineage>
</organism>
<feature type="compositionally biased region" description="Basic and acidic residues" evidence="1">
    <location>
        <begin position="137"/>
        <end position="163"/>
    </location>
</feature>
<comment type="caution">
    <text evidence="2">The sequence shown here is derived from an EMBL/GenBank/DDBJ whole genome shotgun (WGS) entry which is preliminary data.</text>
</comment>
<evidence type="ECO:0000313" key="2">
    <source>
        <dbReference type="EMBL" id="GFN07595.1"/>
    </source>
</evidence>
<feature type="region of interest" description="Disordered" evidence="1">
    <location>
        <begin position="79"/>
        <end position="100"/>
    </location>
</feature>
<evidence type="ECO:0000256" key="1">
    <source>
        <dbReference type="SAM" id="MobiDB-lite"/>
    </source>
</evidence>
<reference evidence="2 3" key="1">
    <citation type="submission" date="2020-05" db="EMBL/GenBank/DDBJ databases">
        <title>Whole genome shotgun sequence of Streptomyces microflavus NBRC 13062.</title>
        <authorList>
            <person name="Komaki H."/>
            <person name="Tamura T."/>
        </authorList>
    </citation>
    <scope>NUCLEOTIDE SEQUENCE [LARGE SCALE GENOMIC DNA]</scope>
    <source>
        <strain evidence="2 3">NBRC 13062</strain>
    </source>
</reference>
<proteinExistence type="predicted"/>
<accession>A0A7J0D0R2</accession>
<dbReference type="EMBL" id="BLWD01000001">
    <property type="protein sequence ID" value="GFN07595.1"/>
    <property type="molecule type" value="Genomic_DNA"/>
</dbReference>
<feature type="compositionally biased region" description="Basic and acidic residues" evidence="1">
    <location>
        <begin position="179"/>
        <end position="190"/>
    </location>
</feature>
<feature type="region of interest" description="Disordered" evidence="1">
    <location>
        <begin position="131"/>
        <end position="190"/>
    </location>
</feature>
<feature type="region of interest" description="Disordered" evidence="1">
    <location>
        <begin position="33"/>
        <end position="58"/>
    </location>
</feature>
<name>A0A7J0D0R2_STRMI</name>
<evidence type="ECO:0000313" key="3">
    <source>
        <dbReference type="Proteomes" id="UP000498740"/>
    </source>
</evidence>